<dbReference type="SUPFAM" id="SSF53613">
    <property type="entry name" value="Ribokinase-like"/>
    <property type="match status" value="1"/>
</dbReference>
<evidence type="ECO:0000256" key="1">
    <source>
        <dbReference type="ARBA" id="ARBA00022679"/>
    </source>
</evidence>
<keyword evidence="5" id="KW-1185">Reference proteome</keyword>
<name>A0A9W6GJY6_9FUSO</name>
<sequence length="369" mass="40779">MTDREREVYDLISQNPMISQEEISEKLKIARSSVGVHISNLMKKGYVLGKGYVLKESPYILVIGGANIDIEGYPTGKFQMKDSNPGVVKRSFGGVGRNIAENLAMLDLDTKLISLVGDDSSGRDLLDYCKRRGIDVSNVEVVEGKSTSTYLSILGAEMDMEVAISHMDIMDGMDERLIMKKQNLIRGAKLCVLDTNLPKGVIEFLLNNFDVPFVVDTVSLEKSRKIEGLYHRIDVLKPNLIEAEYISGVKIEGEEDVVAAGERIHELGIKNIFISLGKDGVYYKNQAESGFIRPPKTEVVGSTGAGDAFLSGVVLGRVLERSIEEQAMYGVANSICSLESKSNIPEDLSRKKIEEKLEEVKRCNFTKSI</sequence>
<dbReference type="InterPro" id="IPR036390">
    <property type="entry name" value="WH_DNA-bd_sf"/>
</dbReference>
<organism evidence="4 5">
    <name type="scientific">Propionigenium maris DSM 9537</name>
    <dbReference type="NCBI Taxonomy" id="1123000"/>
    <lineage>
        <taxon>Bacteria</taxon>
        <taxon>Fusobacteriati</taxon>
        <taxon>Fusobacteriota</taxon>
        <taxon>Fusobacteriia</taxon>
        <taxon>Fusobacteriales</taxon>
        <taxon>Fusobacteriaceae</taxon>
        <taxon>Propionigenium</taxon>
    </lineage>
</organism>
<dbReference type="Proteomes" id="UP001144471">
    <property type="component" value="Unassembled WGS sequence"/>
</dbReference>
<dbReference type="SUPFAM" id="SSF46785">
    <property type="entry name" value="Winged helix' DNA-binding domain"/>
    <property type="match status" value="1"/>
</dbReference>
<reference evidence="4" key="1">
    <citation type="submission" date="2022-12" db="EMBL/GenBank/DDBJ databases">
        <title>Reference genome sequencing for broad-spectrum identification of bacterial and archaeal isolates by mass spectrometry.</title>
        <authorList>
            <person name="Sekiguchi Y."/>
            <person name="Tourlousse D.M."/>
        </authorList>
    </citation>
    <scope>NUCLEOTIDE SEQUENCE</scope>
    <source>
        <strain evidence="4">10succ1</strain>
    </source>
</reference>
<dbReference type="AlphaFoldDB" id="A0A9W6GJY6"/>
<dbReference type="InterPro" id="IPR036388">
    <property type="entry name" value="WH-like_DNA-bd_sf"/>
</dbReference>
<evidence type="ECO:0000256" key="2">
    <source>
        <dbReference type="ARBA" id="ARBA00022777"/>
    </source>
</evidence>
<feature type="domain" description="Carbohydrate kinase PfkB" evidence="3">
    <location>
        <begin position="59"/>
        <end position="342"/>
    </location>
</feature>
<dbReference type="Pfam" id="PF13412">
    <property type="entry name" value="HTH_24"/>
    <property type="match status" value="1"/>
</dbReference>
<gene>
    <name evidence="4" type="ORF">PM10SUCC1_07880</name>
</gene>
<dbReference type="Gene3D" id="3.40.1190.20">
    <property type="match status" value="1"/>
</dbReference>
<evidence type="ECO:0000313" key="4">
    <source>
        <dbReference type="EMBL" id="GLI55274.1"/>
    </source>
</evidence>
<dbReference type="Gene3D" id="1.10.10.10">
    <property type="entry name" value="Winged helix-like DNA-binding domain superfamily/Winged helix DNA-binding domain"/>
    <property type="match status" value="1"/>
</dbReference>
<dbReference type="RefSeq" id="WP_281833609.1">
    <property type="nucleotide sequence ID" value="NZ_BSDY01000003.1"/>
</dbReference>
<dbReference type="Pfam" id="PF00294">
    <property type="entry name" value="PfkB"/>
    <property type="match status" value="1"/>
</dbReference>
<dbReference type="CDD" id="cd01941">
    <property type="entry name" value="YeiC_kinase_like"/>
    <property type="match status" value="1"/>
</dbReference>
<protein>
    <submittedName>
        <fullName evidence="4">Carbohydrate kinase</fullName>
    </submittedName>
</protein>
<dbReference type="InterPro" id="IPR029056">
    <property type="entry name" value="Ribokinase-like"/>
</dbReference>
<dbReference type="PANTHER" id="PTHR10584">
    <property type="entry name" value="SUGAR KINASE"/>
    <property type="match status" value="1"/>
</dbReference>
<proteinExistence type="predicted"/>
<dbReference type="PANTHER" id="PTHR10584:SF166">
    <property type="entry name" value="RIBOKINASE"/>
    <property type="match status" value="1"/>
</dbReference>
<keyword evidence="2 4" id="KW-0418">Kinase</keyword>
<comment type="caution">
    <text evidence="4">The sequence shown here is derived from an EMBL/GenBank/DDBJ whole genome shotgun (WGS) entry which is preliminary data.</text>
</comment>
<dbReference type="InterPro" id="IPR011611">
    <property type="entry name" value="PfkB_dom"/>
</dbReference>
<dbReference type="GO" id="GO:0016301">
    <property type="term" value="F:kinase activity"/>
    <property type="evidence" value="ECO:0007669"/>
    <property type="project" value="UniProtKB-KW"/>
</dbReference>
<dbReference type="EMBL" id="BSDY01000003">
    <property type="protein sequence ID" value="GLI55274.1"/>
    <property type="molecule type" value="Genomic_DNA"/>
</dbReference>
<evidence type="ECO:0000259" key="3">
    <source>
        <dbReference type="Pfam" id="PF00294"/>
    </source>
</evidence>
<accession>A0A9W6GJY6</accession>
<evidence type="ECO:0000313" key="5">
    <source>
        <dbReference type="Proteomes" id="UP001144471"/>
    </source>
</evidence>
<keyword evidence="1" id="KW-0808">Transferase</keyword>